<dbReference type="AlphaFoldDB" id="A0A8H5HGA5"/>
<sequence>MPSALKRTQRRALTLTRSLVDAVKSKLLSTKPQSCSPFDDRPSIPKHGISRPRQLRGGRIPAHKDGHFIHRLPVELLAHVFVLGAENDPMFPIRISHVCNKWREVALHTPTLWRRVTLSAQIDMWKERIRRAGACTLDIRLLPWIATRSPVLERQYLDAMTVQWYLHTVTSLIRRWRSLEIVFIDYSPYLWNAALSGCCTKSRRAQALEMVDLTLVYRANDDTKEFCLFSGFAPRLRSVTLDGIRLTWLPSLYGNLTFLDYTHHGFSVGHQAVHDVISMLGISSRLVELRILFPSKRKVSAPTRFQPVSQRVILPSLQHLHLRVEGSDIPFELAHLMTLVLTPSLTSLRLIDVDRRHSAFPSLKSFFYVYAISPSLRTLRIEHGWYDPRMVSPVLCSLPKLRQLTVRRPHMADEVLNLNTRSRKGHHRTGDFSQSGHLHLHIHPNCREQVPADQMLNFRPSFR</sequence>
<dbReference type="SUPFAM" id="SSF81383">
    <property type="entry name" value="F-box domain"/>
    <property type="match status" value="1"/>
</dbReference>
<reference evidence="3 4" key="1">
    <citation type="journal article" date="2020" name="ISME J.">
        <title>Uncovering the hidden diversity of litter-decomposition mechanisms in mushroom-forming fungi.</title>
        <authorList>
            <person name="Floudas D."/>
            <person name="Bentzer J."/>
            <person name="Ahren D."/>
            <person name="Johansson T."/>
            <person name="Persson P."/>
            <person name="Tunlid A."/>
        </authorList>
    </citation>
    <scope>NUCLEOTIDE SEQUENCE [LARGE SCALE GENOMIC DNA]</scope>
    <source>
        <strain evidence="3 4">CBS 661.87</strain>
    </source>
</reference>
<dbReference type="Gene3D" id="3.80.10.10">
    <property type="entry name" value="Ribonuclease Inhibitor"/>
    <property type="match status" value="1"/>
</dbReference>
<dbReference type="Pfam" id="PF12937">
    <property type="entry name" value="F-box-like"/>
    <property type="match status" value="1"/>
</dbReference>
<dbReference type="InterPro" id="IPR032675">
    <property type="entry name" value="LRR_dom_sf"/>
</dbReference>
<gene>
    <name evidence="3" type="ORF">D9615_003011</name>
</gene>
<comment type="caution">
    <text evidence="3">The sequence shown here is derived from an EMBL/GenBank/DDBJ whole genome shotgun (WGS) entry which is preliminary data.</text>
</comment>
<dbReference type="PROSITE" id="PS50181">
    <property type="entry name" value="FBOX"/>
    <property type="match status" value="1"/>
</dbReference>
<evidence type="ECO:0000313" key="3">
    <source>
        <dbReference type="EMBL" id="KAF5382631.1"/>
    </source>
</evidence>
<dbReference type="OrthoDB" id="3181259at2759"/>
<protein>
    <recommendedName>
        <fullName evidence="2">F-box domain-containing protein</fullName>
    </recommendedName>
</protein>
<dbReference type="InterPro" id="IPR036047">
    <property type="entry name" value="F-box-like_dom_sf"/>
</dbReference>
<name>A0A8H5HGA5_9AGAR</name>
<accession>A0A8H5HGA5</accession>
<evidence type="ECO:0000313" key="4">
    <source>
        <dbReference type="Proteomes" id="UP000565441"/>
    </source>
</evidence>
<feature type="domain" description="F-box" evidence="2">
    <location>
        <begin position="66"/>
        <end position="116"/>
    </location>
</feature>
<organism evidence="3 4">
    <name type="scientific">Tricholomella constricta</name>
    <dbReference type="NCBI Taxonomy" id="117010"/>
    <lineage>
        <taxon>Eukaryota</taxon>
        <taxon>Fungi</taxon>
        <taxon>Dikarya</taxon>
        <taxon>Basidiomycota</taxon>
        <taxon>Agaricomycotina</taxon>
        <taxon>Agaricomycetes</taxon>
        <taxon>Agaricomycetidae</taxon>
        <taxon>Agaricales</taxon>
        <taxon>Tricholomatineae</taxon>
        <taxon>Lyophyllaceae</taxon>
        <taxon>Tricholomella</taxon>
    </lineage>
</organism>
<proteinExistence type="predicted"/>
<keyword evidence="4" id="KW-1185">Reference proteome</keyword>
<dbReference type="SUPFAM" id="SSF52058">
    <property type="entry name" value="L domain-like"/>
    <property type="match status" value="1"/>
</dbReference>
<evidence type="ECO:0000259" key="2">
    <source>
        <dbReference type="PROSITE" id="PS50181"/>
    </source>
</evidence>
<dbReference type="Proteomes" id="UP000565441">
    <property type="component" value="Unassembled WGS sequence"/>
</dbReference>
<dbReference type="Gene3D" id="1.20.1280.50">
    <property type="match status" value="1"/>
</dbReference>
<dbReference type="InterPro" id="IPR001810">
    <property type="entry name" value="F-box_dom"/>
</dbReference>
<dbReference type="EMBL" id="JAACJP010000008">
    <property type="protein sequence ID" value="KAF5382631.1"/>
    <property type="molecule type" value="Genomic_DNA"/>
</dbReference>
<evidence type="ECO:0000256" key="1">
    <source>
        <dbReference type="SAM" id="MobiDB-lite"/>
    </source>
</evidence>
<feature type="region of interest" description="Disordered" evidence="1">
    <location>
        <begin position="30"/>
        <end position="57"/>
    </location>
</feature>